<organism evidence="1">
    <name type="scientific">human gut metagenome</name>
    <dbReference type="NCBI Taxonomy" id="408170"/>
    <lineage>
        <taxon>unclassified sequences</taxon>
        <taxon>metagenomes</taxon>
        <taxon>organismal metagenomes</taxon>
    </lineage>
</organism>
<feature type="non-terminal residue" evidence="1">
    <location>
        <position position="1"/>
    </location>
</feature>
<proteinExistence type="predicted"/>
<name>W1WNB8_9ZZZZ</name>
<gene>
    <name evidence="1" type="ORF">Q604_UNBC18705G0002</name>
</gene>
<dbReference type="EMBL" id="AZMM01018705">
    <property type="protein sequence ID" value="ETJ17919.1"/>
    <property type="molecule type" value="Genomic_DNA"/>
</dbReference>
<sequence length="45" mass="4963">SILTNDEDTVVISSDTPFTHAFKSTFPSNLVFTNLSAVSFLELKK</sequence>
<dbReference type="AlphaFoldDB" id="W1WNB8"/>
<comment type="caution">
    <text evidence="1">The sequence shown here is derived from an EMBL/GenBank/DDBJ whole genome shotgun (WGS) entry which is preliminary data.</text>
</comment>
<evidence type="ECO:0000313" key="1">
    <source>
        <dbReference type="EMBL" id="ETJ17919.1"/>
    </source>
</evidence>
<reference evidence="1" key="1">
    <citation type="submission" date="2013-12" db="EMBL/GenBank/DDBJ databases">
        <title>A Varibaculum cambriense genome reconstructed from a premature infant gut community with otherwise low bacterial novelty that shifts toward anaerobic metabolism during the third week of life.</title>
        <authorList>
            <person name="Brown C.T."/>
            <person name="Sharon I."/>
            <person name="Thomas B.C."/>
            <person name="Castelle C.J."/>
            <person name="Morowitz M.J."/>
            <person name="Banfield J.F."/>
        </authorList>
    </citation>
    <scope>NUCLEOTIDE SEQUENCE</scope>
</reference>
<protein>
    <submittedName>
        <fullName evidence="1">Uncharacterized protein</fullName>
    </submittedName>
</protein>
<accession>W1WNB8</accession>